<dbReference type="AlphaFoldDB" id="A0A1M5QE07"/>
<dbReference type="GO" id="GO:0005737">
    <property type="term" value="C:cytoplasm"/>
    <property type="evidence" value="ECO:0007669"/>
    <property type="project" value="TreeGrafter"/>
</dbReference>
<proteinExistence type="predicted"/>
<evidence type="ECO:0000259" key="1">
    <source>
        <dbReference type="Pfam" id="PF07687"/>
    </source>
</evidence>
<evidence type="ECO:0000313" key="3">
    <source>
        <dbReference type="Proteomes" id="UP000184032"/>
    </source>
</evidence>
<dbReference type="GO" id="GO:0016805">
    <property type="term" value="F:dipeptidase activity"/>
    <property type="evidence" value="ECO:0007669"/>
    <property type="project" value="TreeGrafter"/>
</dbReference>
<dbReference type="PANTHER" id="PTHR30575:SF0">
    <property type="entry name" value="XAA-ARG DIPEPTIDASE"/>
    <property type="match status" value="1"/>
</dbReference>
<dbReference type="InterPro" id="IPR052030">
    <property type="entry name" value="Peptidase_M20/M20A_hydrolases"/>
</dbReference>
<dbReference type="FunFam" id="3.30.70.360:FF:000004">
    <property type="entry name" value="Peptidase M20 domain-containing protein 2"/>
    <property type="match status" value="1"/>
</dbReference>
<keyword evidence="3" id="KW-1185">Reference proteome</keyword>
<protein>
    <submittedName>
        <fullName evidence="2">Aminobenzoyl-glutamate utilization protein B</fullName>
    </submittedName>
</protein>
<evidence type="ECO:0000313" key="2">
    <source>
        <dbReference type="EMBL" id="SHH12120.1"/>
    </source>
</evidence>
<dbReference type="STRING" id="1120995.SAMN02745245_00610"/>
<dbReference type="InterPro" id="IPR036264">
    <property type="entry name" value="Bact_exopeptidase_dim_dom"/>
</dbReference>
<feature type="domain" description="Peptidase M20 dimerisation" evidence="1">
    <location>
        <begin position="178"/>
        <end position="272"/>
    </location>
</feature>
<dbReference type="Proteomes" id="UP000184032">
    <property type="component" value="Unassembled WGS sequence"/>
</dbReference>
<dbReference type="Gene3D" id="3.30.70.360">
    <property type="match status" value="1"/>
</dbReference>
<gene>
    <name evidence="2" type="ORF">SAMN02745245_00610</name>
</gene>
<dbReference type="Pfam" id="PF07687">
    <property type="entry name" value="M20_dimer"/>
    <property type="match status" value="1"/>
</dbReference>
<dbReference type="OrthoDB" id="9781032at2"/>
<dbReference type="Gene3D" id="3.40.630.10">
    <property type="entry name" value="Zn peptidases"/>
    <property type="match status" value="2"/>
</dbReference>
<dbReference type="NCBIfam" id="TIGR01891">
    <property type="entry name" value="amidohydrolases"/>
    <property type="match status" value="1"/>
</dbReference>
<name>A0A1M5QE07_9FIRM</name>
<dbReference type="EMBL" id="FQXI01000002">
    <property type="protein sequence ID" value="SHH12120.1"/>
    <property type="molecule type" value="Genomic_DNA"/>
</dbReference>
<sequence length="467" mass="51267">MKDNYFKELKELSSKIWDYSEIKFKEYKSVESMIKLLKDEGFSVEENLAGIPTAFSASYGSGKPVIGILGEFDALSGMSQVENSYEKQSAEVRENGHGCGHHLLGVAGIGAVLNVRDYVRENNKEGTIVYYGCPGEEGGSGKAFMVKNGIFDGVDIALTWHPYNVNAVMSGSMLANIQVVVNFKGISSHAAASPNLGRSALDALEIVNIGVNFLREHIKDEERIHYAITDTGGISPNVVQASASGLYLIRAKTTEDVKKLYERFIKIVKGAALITETEYEIIFDKACSHVVPNTVLEKLIYNSFKKVGISNYSEEDEKIASEYRKTFTEDDIKGEMLLGLAEDPVELLEYLNENVLFKRLQEYAHSEKTFMGSTDVGDVSNVVPTAQAMVACFAIGTPGHSWQEVSQGKTDYAFKGMKTAADVMGESAIAAFEDPEIIVDAKEELAKRHNYKAFESPIPDGAKPHIG</sequence>
<dbReference type="GO" id="GO:0071713">
    <property type="term" value="F:para-aminobenzoyl-glutamate hydrolase activity"/>
    <property type="evidence" value="ECO:0007669"/>
    <property type="project" value="TreeGrafter"/>
</dbReference>
<dbReference type="InterPro" id="IPR017439">
    <property type="entry name" value="Amidohydrolase"/>
</dbReference>
<dbReference type="PIRSF" id="PIRSF037227">
    <property type="entry name" value="Aminobenzoyl-glu_utiliz_pB"/>
    <property type="match status" value="1"/>
</dbReference>
<dbReference type="InterPro" id="IPR017145">
    <property type="entry name" value="Aminobenzoyl-glu_utiliz_pB"/>
</dbReference>
<dbReference type="SUPFAM" id="SSF53187">
    <property type="entry name" value="Zn-dependent exopeptidases"/>
    <property type="match status" value="1"/>
</dbReference>
<dbReference type="SUPFAM" id="SSF55031">
    <property type="entry name" value="Bacterial exopeptidase dimerisation domain"/>
    <property type="match status" value="1"/>
</dbReference>
<dbReference type="PANTHER" id="PTHR30575">
    <property type="entry name" value="PEPTIDASE M20"/>
    <property type="match status" value="1"/>
</dbReference>
<dbReference type="RefSeq" id="WP_073183626.1">
    <property type="nucleotide sequence ID" value="NZ_FQXI01000002.1"/>
</dbReference>
<dbReference type="InterPro" id="IPR011650">
    <property type="entry name" value="Peptidase_M20_dimer"/>
</dbReference>
<accession>A0A1M5QE07</accession>
<organism evidence="2 3">
    <name type="scientific">Anaerosphaera aminiphila DSM 21120</name>
    <dbReference type="NCBI Taxonomy" id="1120995"/>
    <lineage>
        <taxon>Bacteria</taxon>
        <taxon>Bacillati</taxon>
        <taxon>Bacillota</taxon>
        <taxon>Tissierellia</taxon>
        <taxon>Tissierellales</taxon>
        <taxon>Peptoniphilaceae</taxon>
        <taxon>Anaerosphaera</taxon>
    </lineage>
</organism>
<reference evidence="3" key="1">
    <citation type="submission" date="2016-11" db="EMBL/GenBank/DDBJ databases">
        <authorList>
            <person name="Varghese N."/>
            <person name="Submissions S."/>
        </authorList>
    </citation>
    <scope>NUCLEOTIDE SEQUENCE [LARGE SCALE GENOMIC DNA]</scope>
    <source>
        <strain evidence="3">DSM 21120</strain>
    </source>
</reference>
<dbReference type="GO" id="GO:0046657">
    <property type="term" value="P:folic acid catabolic process"/>
    <property type="evidence" value="ECO:0007669"/>
    <property type="project" value="TreeGrafter"/>
</dbReference>